<dbReference type="Proteomes" id="UP000294299">
    <property type="component" value="Chromosome NFRAN"/>
</dbReference>
<dbReference type="KEGG" id="nfn:NFRAN_2464"/>
<dbReference type="InterPro" id="IPR025714">
    <property type="entry name" value="Methyltranfer_dom"/>
</dbReference>
<evidence type="ECO:0000259" key="1">
    <source>
        <dbReference type="Pfam" id="PF13847"/>
    </source>
</evidence>
<feature type="domain" description="Methyltransferase" evidence="1">
    <location>
        <begin position="70"/>
        <end position="165"/>
    </location>
</feature>
<dbReference type="AlphaFoldDB" id="A0A484IDA5"/>
<dbReference type="PANTHER" id="PTHR43861:SF1">
    <property type="entry name" value="TRANS-ACONITATE 2-METHYLTRANSFERASE"/>
    <property type="match status" value="1"/>
</dbReference>
<name>A0A484IDA5_9ARCH</name>
<dbReference type="InterPro" id="IPR029063">
    <property type="entry name" value="SAM-dependent_MTases_sf"/>
</dbReference>
<protein>
    <recommendedName>
        <fullName evidence="1">Methyltransferase domain-containing protein</fullName>
    </recommendedName>
</protein>
<dbReference type="CDD" id="cd02440">
    <property type="entry name" value="AdoMet_MTases"/>
    <property type="match status" value="1"/>
</dbReference>
<dbReference type="EMBL" id="LR216287">
    <property type="protein sequence ID" value="VFJ14786.1"/>
    <property type="molecule type" value="Genomic_DNA"/>
</dbReference>
<evidence type="ECO:0000313" key="3">
    <source>
        <dbReference type="Proteomes" id="UP000294299"/>
    </source>
</evidence>
<accession>A0A484IDA5</accession>
<keyword evidence="3" id="KW-1185">Reference proteome</keyword>
<proteinExistence type="predicted"/>
<organism evidence="2 3">
    <name type="scientific">Candidatus Nitrosocosmicus franklandianus</name>
    <dbReference type="NCBI Taxonomy" id="1798806"/>
    <lineage>
        <taxon>Archaea</taxon>
        <taxon>Nitrososphaerota</taxon>
        <taxon>Nitrososphaeria</taxon>
        <taxon>Nitrososphaerales</taxon>
        <taxon>Nitrososphaeraceae</taxon>
        <taxon>Candidatus Nitrosocosmicus</taxon>
    </lineage>
</organism>
<sequence length="317" mass="37300">MLLWIIWQTTLESQTLVSAKLLILFRNNKSEQSLEHHNTGSWDAHTYDQVSRLVQYKWGRQLISCRKWRKNEIVMDAGCGSGLLTKELVKKVPKGKVYAIDIDSNMIKQAKINLQSFENVEIIQSGFTEIALPEKVDVIFSNSALHWVKDHKKVFQSFLEKLKPMSTKNNDKDCGSQLLIQCGGYNNLQQIIQLVEQIANSDQFKKYFTDWKQPWYFPTIDDTNKLLREIGYKNIKTYTHSDCVSLPDRQMYSKFVKTVVLKSYLDHLSQKNDEHIDELKDLFLYLFLDQVEKYNNEPDKRWFLDFIRLNIIAYRPA</sequence>
<dbReference type="PANTHER" id="PTHR43861">
    <property type="entry name" value="TRANS-ACONITATE 2-METHYLTRANSFERASE-RELATED"/>
    <property type="match status" value="1"/>
</dbReference>
<gene>
    <name evidence="2" type="ORF">NFRAN_2464</name>
</gene>
<evidence type="ECO:0000313" key="2">
    <source>
        <dbReference type="EMBL" id="VFJ14786.1"/>
    </source>
</evidence>
<dbReference type="SUPFAM" id="SSF53335">
    <property type="entry name" value="S-adenosyl-L-methionine-dependent methyltransferases"/>
    <property type="match status" value="1"/>
</dbReference>
<dbReference type="Gene3D" id="3.40.50.150">
    <property type="entry name" value="Vaccinia Virus protein VP39"/>
    <property type="match status" value="1"/>
</dbReference>
<dbReference type="Pfam" id="PF13847">
    <property type="entry name" value="Methyltransf_31"/>
    <property type="match status" value="1"/>
</dbReference>
<reference evidence="2 3" key="1">
    <citation type="submission" date="2019-02" db="EMBL/GenBank/DDBJ databases">
        <authorList>
            <person name="Lehtovirta-Morley E L."/>
        </authorList>
    </citation>
    <scope>NUCLEOTIDE SEQUENCE [LARGE SCALE GENOMIC DNA]</scope>
    <source>
        <strain evidence="2">NFRAN1</strain>
    </source>
</reference>